<organism evidence="11 12">
    <name type="scientific">Rhynchospora tenuis</name>
    <dbReference type="NCBI Taxonomy" id="198213"/>
    <lineage>
        <taxon>Eukaryota</taxon>
        <taxon>Viridiplantae</taxon>
        <taxon>Streptophyta</taxon>
        <taxon>Embryophyta</taxon>
        <taxon>Tracheophyta</taxon>
        <taxon>Spermatophyta</taxon>
        <taxon>Magnoliopsida</taxon>
        <taxon>Liliopsida</taxon>
        <taxon>Poales</taxon>
        <taxon>Cyperaceae</taxon>
        <taxon>Cyperoideae</taxon>
        <taxon>Rhynchosporeae</taxon>
        <taxon>Rhynchospora</taxon>
    </lineage>
</organism>
<dbReference type="GO" id="GO:0004435">
    <property type="term" value="F:phosphatidylinositol-4,5-bisphosphate phospholipase C activity"/>
    <property type="evidence" value="ECO:0007669"/>
    <property type="project" value="InterPro"/>
</dbReference>
<evidence type="ECO:0000256" key="1">
    <source>
        <dbReference type="ARBA" id="ARBA00004479"/>
    </source>
</evidence>
<evidence type="ECO:0000256" key="5">
    <source>
        <dbReference type="ARBA" id="ARBA00023170"/>
    </source>
</evidence>
<dbReference type="EC" id="2.7.11.1" evidence="2"/>
<evidence type="ECO:0000313" key="11">
    <source>
        <dbReference type="EMBL" id="KAJ3701101.1"/>
    </source>
</evidence>
<accession>A0AAD5ZNE0</accession>
<dbReference type="Pfam" id="PF07714">
    <property type="entry name" value="PK_Tyr_Ser-Thr"/>
    <property type="match status" value="1"/>
</dbReference>
<dbReference type="Gene3D" id="1.10.510.10">
    <property type="entry name" value="Transferase(Phosphotransferase) domain 1"/>
    <property type="match status" value="1"/>
</dbReference>
<dbReference type="PROSITE" id="PS50927">
    <property type="entry name" value="BULB_LECTIN"/>
    <property type="match status" value="1"/>
</dbReference>
<dbReference type="PANTHER" id="PTHR47976">
    <property type="entry name" value="G-TYPE LECTIN S-RECEPTOR-LIKE SERINE/THREONINE-PROTEIN KINASE SD2-5"/>
    <property type="match status" value="1"/>
</dbReference>
<proteinExistence type="predicted"/>
<dbReference type="GO" id="GO:0016020">
    <property type="term" value="C:membrane"/>
    <property type="evidence" value="ECO:0007669"/>
    <property type="project" value="UniProtKB-SubCell"/>
</dbReference>
<evidence type="ECO:0000256" key="6">
    <source>
        <dbReference type="ARBA" id="ARBA00047899"/>
    </source>
</evidence>
<comment type="catalytic activity">
    <reaction evidence="6">
        <text>L-threonyl-[protein] + ATP = O-phospho-L-threonyl-[protein] + ADP + H(+)</text>
        <dbReference type="Rhea" id="RHEA:46608"/>
        <dbReference type="Rhea" id="RHEA-COMP:11060"/>
        <dbReference type="Rhea" id="RHEA-COMP:11605"/>
        <dbReference type="ChEBI" id="CHEBI:15378"/>
        <dbReference type="ChEBI" id="CHEBI:30013"/>
        <dbReference type="ChEBI" id="CHEBI:30616"/>
        <dbReference type="ChEBI" id="CHEBI:61977"/>
        <dbReference type="ChEBI" id="CHEBI:456216"/>
        <dbReference type="EC" id="2.7.11.1"/>
    </reaction>
</comment>
<dbReference type="SUPFAM" id="SSF51110">
    <property type="entry name" value="alpha-D-mannose-specific plant lectins"/>
    <property type="match status" value="1"/>
</dbReference>
<dbReference type="PANTHER" id="PTHR47976:SF123">
    <property type="entry name" value="RECEPTOR-LIKE SERINE_THREONINE-PROTEIN KINASE"/>
    <property type="match status" value="1"/>
</dbReference>
<gene>
    <name evidence="11" type="ORF">LUZ61_004806</name>
</gene>
<dbReference type="GO" id="GO:0051707">
    <property type="term" value="P:response to other organism"/>
    <property type="evidence" value="ECO:0007669"/>
    <property type="project" value="UniProtKB-ARBA"/>
</dbReference>
<dbReference type="InterPro" id="IPR036426">
    <property type="entry name" value="Bulb-type_lectin_dom_sf"/>
</dbReference>
<keyword evidence="4" id="KW-0430">Lectin</keyword>
<dbReference type="InterPro" id="IPR001711">
    <property type="entry name" value="PLipase_C_Pinositol-sp_Y"/>
</dbReference>
<protein>
    <recommendedName>
        <fullName evidence="2">non-specific serine/threonine protein kinase</fullName>
        <ecNumber evidence="2">2.7.11.1</ecNumber>
    </recommendedName>
</protein>
<comment type="subcellular location">
    <subcellularLocation>
        <location evidence="1">Membrane</location>
        <topology evidence="1">Single-pass type I membrane protein</topology>
    </subcellularLocation>
</comment>
<evidence type="ECO:0000259" key="9">
    <source>
        <dbReference type="PROSITE" id="PS50008"/>
    </source>
</evidence>
<feature type="signal peptide" evidence="8">
    <location>
        <begin position="1"/>
        <end position="19"/>
    </location>
</feature>
<dbReference type="Gene3D" id="2.90.10.10">
    <property type="entry name" value="Bulb-type lectin domain"/>
    <property type="match status" value="1"/>
</dbReference>
<dbReference type="CDD" id="cd00028">
    <property type="entry name" value="B_lectin"/>
    <property type="match status" value="1"/>
</dbReference>
<comment type="caution">
    <text evidence="11">The sequence shown here is derived from an EMBL/GenBank/DDBJ whole genome shotgun (WGS) entry which is preliminary data.</text>
</comment>
<keyword evidence="3 8" id="KW-0732">Signal</keyword>
<dbReference type="GO" id="GO:0035556">
    <property type="term" value="P:intracellular signal transduction"/>
    <property type="evidence" value="ECO:0007669"/>
    <property type="project" value="InterPro"/>
</dbReference>
<dbReference type="SMART" id="SM00108">
    <property type="entry name" value="B_lectin"/>
    <property type="match status" value="1"/>
</dbReference>
<dbReference type="Proteomes" id="UP001210211">
    <property type="component" value="Unassembled WGS sequence"/>
</dbReference>
<dbReference type="InterPro" id="IPR051343">
    <property type="entry name" value="G-type_lectin_kinases/EP1-like"/>
</dbReference>
<evidence type="ECO:0000313" key="12">
    <source>
        <dbReference type="Proteomes" id="UP001210211"/>
    </source>
</evidence>
<name>A0AAD5ZNE0_9POAL</name>
<evidence type="ECO:0000256" key="7">
    <source>
        <dbReference type="ARBA" id="ARBA00048679"/>
    </source>
</evidence>
<dbReference type="GO" id="GO:0005524">
    <property type="term" value="F:ATP binding"/>
    <property type="evidence" value="ECO:0007669"/>
    <property type="project" value="InterPro"/>
</dbReference>
<reference evidence="11 12" key="1">
    <citation type="journal article" date="2022" name="Cell">
        <title>Repeat-based holocentromeres influence genome architecture and karyotype evolution.</title>
        <authorList>
            <person name="Hofstatter P.G."/>
            <person name="Thangavel G."/>
            <person name="Lux T."/>
            <person name="Neumann P."/>
            <person name="Vondrak T."/>
            <person name="Novak P."/>
            <person name="Zhang M."/>
            <person name="Costa L."/>
            <person name="Castellani M."/>
            <person name="Scott A."/>
            <person name="Toegelov H."/>
            <person name="Fuchs J."/>
            <person name="Mata-Sucre Y."/>
            <person name="Dias Y."/>
            <person name="Vanzela A.L.L."/>
            <person name="Huettel B."/>
            <person name="Almeida C.C.S."/>
            <person name="Simkova H."/>
            <person name="Souza G."/>
            <person name="Pedrosa-Harand A."/>
            <person name="Macas J."/>
            <person name="Mayer K.F.X."/>
            <person name="Houben A."/>
            <person name="Marques A."/>
        </authorList>
    </citation>
    <scope>NUCLEOTIDE SEQUENCE [LARGE SCALE GENOMIC DNA]</scope>
    <source>
        <strain evidence="11">RhyTen1mFocal</strain>
    </source>
</reference>
<evidence type="ECO:0000259" key="10">
    <source>
        <dbReference type="PROSITE" id="PS50927"/>
    </source>
</evidence>
<feature type="domain" description="Bulb-type lectin" evidence="10">
    <location>
        <begin position="20"/>
        <end position="161"/>
    </location>
</feature>
<dbReference type="GO" id="GO:0004674">
    <property type="term" value="F:protein serine/threonine kinase activity"/>
    <property type="evidence" value="ECO:0007669"/>
    <property type="project" value="UniProtKB-EC"/>
</dbReference>
<dbReference type="InterPro" id="IPR001480">
    <property type="entry name" value="Bulb-type_lectin_dom"/>
</dbReference>
<dbReference type="GO" id="GO:0006629">
    <property type="term" value="P:lipid metabolic process"/>
    <property type="evidence" value="ECO:0007669"/>
    <property type="project" value="InterPro"/>
</dbReference>
<evidence type="ECO:0000256" key="4">
    <source>
        <dbReference type="ARBA" id="ARBA00022734"/>
    </source>
</evidence>
<dbReference type="InterPro" id="IPR001245">
    <property type="entry name" value="Ser-Thr/Tyr_kinase_cat_dom"/>
</dbReference>
<dbReference type="EMBL" id="JAMRDG010000001">
    <property type="protein sequence ID" value="KAJ3701101.1"/>
    <property type="molecule type" value="Genomic_DNA"/>
</dbReference>
<evidence type="ECO:0000256" key="8">
    <source>
        <dbReference type="SAM" id="SignalP"/>
    </source>
</evidence>
<dbReference type="SUPFAM" id="SSF56112">
    <property type="entry name" value="Protein kinase-like (PK-like)"/>
    <property type="match status" value="1"/>
</dbReference>
<feature type="chain" id="PRO_5042144641" description="non-specific serine/threonine protein kinase" evidence="8">
    <location>
        <begin position="20"/>
        <end position="329"/>
    </location>
</feature>
<dbReference type="Pfam" id="PF01453">
    <property type="entry name" value="B_lectin"/>
    <property type="match status" value="1"/>
</dbReference>
<feature type="domain" description="PI-PLC Y-box" evidence="9">
    <location>
        <begin position="161"/>
        <end position="203"/>
    </location>
</feature>
<dbReference type="PROSITE" id="PS50008">
    <property type="entry name" value="PIPLC_Y_DOMAIN"/>
    <property type="match status" value="1"/>
</dbReference>
<evidence type="ECO:0000256" key="2">
    <source>
        <dbReference type="ARBA" id="ARBA00012513"/>
    </source>
</evidence>
<keyword evidence="12" id="KW-1185">Reference proteome</keyword>
<dbReference type="AlphaFoldDB" id="A0AAD5ZNE0"/>
<keyword evidence="5" id="KW-0675">Receptor</keyword>
<comment type="catalytic activity">
    <reaction evidence="7">
        <text>L-seryl-[protein] + ATP = O-phospho-L-seryl-[protein] + ADP + H(+)</text>
        <dbReference type="Rhea" id="RHEA:17989"/>
        <dbReference type="Rhea" id="RHEA-COMP:9863"/>
        <dbReference type="Rhea" id="RHEA-COMP:11604"/>
        <dbReference type="ChEBI" id="CHEBI:15378"/>
        <dbReference type="ChEBI" id="CHEBI:29999"/>
        <dbReference type="ChEBI" id="CHEBI:30616"/>
        <dbReference type="ChEBI" id="CHEBI:83421"/>
        <dbReference type="ChEBI" id="CHEBI:456216"/>
        <dbReference type="EC" id="2.7.11.1"/>
    </reaction>
</comment>
<sequence length="329" mass="36324">METLSFTIMFLCAIHLSYAKNILYPGESLFPNQSLVSNSSEFKFGFFTAGGPSNFSEHGALYYYIGVWLADTVSQVQPPALDDTSGVAWVGNRENPVVRSLPSELSLSNNGDLILTQSQKLIWSSNATQAEQISDTVLLLLDTGNLVLCDRTNSNKVIWQSFYHPANTWFPGAGIGFTNIDGENKELDFSRALTTIKGTVGYLAPEWYSGEAITQRADVYSFGMMLFEIISGKRNSSEFNNKRYPYFPLYATVKMNEGEVLCLLDEKLGGNVDVAELIRACKVAGWCIQEPEACRPSMKKVVLMLKGTISVGIPPVPKSLLNLVDADDY</sequence>
<evidence type="ECO:0000256" key="3">
    <source>
        <dbReference type="ARBA" id="ARBA00022729"/>
    </source>
</evidence>
<dbReference type="InterPro" id="IPR011009">
    <property type="entry name" value="Kinase-like_dom_sf"/>
</dbReference>